<organism evidence="1 2">
    <name type="scientific">Novosphingobium sediminis</name>
    <dbReference type="NCBI Taxonomy" id="707214"/>
    <lineage>
        <taxon>Bacteria</taxon>
        <taxon>Pseudomonadati</taxon>
        <taxon>Pseudomonadota</taxon>
        <taxon>Alphaproteobacteria</taxon>
        <taxon>Sphingomonadales</taxon>
        <taxon>Sphingomonadaceae</taxon>
        <taxon>Novosphingobium</taxon>
    </lineage>
</organism>
<dbReference type="AlphaFoldDB" id="A0A512ANL9"/>
<evidence type="ECO:0008006" key="3">
    <source>
        <dbReference type="Google" id="ProtNLM"/>
    </source>
</evidence>
<protein>
    <recommendedName>
        <fullName evidence="3">Beta-lactamase-related domain-containing protein</fullName>
    </recommendedName>
</protein>
<dbReference type="InterPro" id="IPR012338">
    <property type="entry name" value="Beta-lactam/transpept-like"/>
</dbReference>
<accession>A0A512ANL9</accession>
<reference evidence="1 2" key="1">
    <citation type="submission" date="2019-07" db="EMBL/GenBank/DDBJ databases">
        <title>Whole genome shotgun sequence of Novosphingobium sediminis NBRC 106119.</title>
        <authorList>
            <person name="Hosoyama A."/>
            <person name="Uohara A."/>
            <person name="Ohji S."/>
            <person name="Ichikawa N."/>
        </authorList>
    </citation>
    <scope>NUCLEOTIDE SEQUENCE [LARGE SCALE GENOMIC DNA]</scope>
    <source>
        <strain evidence="1 2">NBRC 106119</strain>
    </source>
</reference>
<dbReference type="EMBL" id="BJYR01000021">
    <property type="protein sequence ID" value="GEO01300.1"/>
    <property type="molecule type" value="Genomic_DNA"/>
</dbReference>
<gene>
    <name evidence="1" type="ORF">NSE01_31320</name>
</gene>
<keyword evidence="2" id="KW-1185">Reference proteome</keyword>
<dbReference type="Gene3D" id="3.40.710.10">
    <property type="entry name" value="DD-peptidase/beta-lactamase superfamily"/>
    <property type="match status" value="1"/>
</dbReference>
<dbReference type="SUPFAM" id="SSF56601">
    <property type="entry name" value="beta-lactamase/transpeptidase-like"/>
    <property type="match status" value="1"/>
</dbReference>
<name>A0A512ANL9_9SPHN</name>
<evidence type="ECO:0000313" key="2">
    <source>
        <dbReference type="Proteomes" id="UP000321464"/>
    </source>
</evidence>
<comment type="caution">
    <text evidence="1">The sequence shown here is derived from an EMBL/GenBank/DDBJ whole genome shotgun (WGS) entry which is preliminary data.</text>
</comment>
<dbReference type="Proteomes" id="UP000321464">
    <property type="component" value="Unassembled WGS sequence"/>
</dbReference>
<proteinExistence type="predicted"/>
<evidence type="ECO:0000313" key="1">
    <source>
        <dbReference type="EMBL" id="GEO01300.1"/>
    </source>
</evidence>
<sequence>MQMPPHLQPGQPILADHPLDLGYGYQWWLPDGDSGEFSAIGIYNQLVYVDRSRGVTIVKLSANPAYGTTMDESTNREMENIALLRAISAASAA</sequence>